<name>A0ACC1ARQ4_9ROSI</name>
<accession>A0ACC1ARQ4</accession>
<gene>
    <name evidence="1" type="ORF">Patl1_31918</name>
</gene>
<dbReference type="EMBL" id="CM047905">
    <property type="protein sequence ID" value="KAJ0089328.1"/>
    <property type="molecule type" value="Genomic_DNA"/>
</dbReference>
<sequence>MARILQKRMEQKLAFPGRLRHNRSHYHQVLSWSY</sequence>
<keyword evidence="2" id="KW-1185">Reference proteome</keyword>
<evidence type="ECO:0000313" key="2">
    <source>
        <dbReference type="Proteomes" id="UP001164250"/>
    </source>
</evidence>
<dbReference type="Proteomes" id="UP001164250">
    <property type="component" value="Chromosome 9"/>
</dbReference>
<protein>
    <submittedName>
        <fullName evidence="1">Uncharacterized protein</fullName>
    </submittedName>
</protein>
<evidence type="ECO:0000313" key="1">
    <source>
        <dbReference type="EMBL" id="KAJ0089328.1"/>
    </source>
</evidence>
<organism evidence="1 2">
    <name type="scientific">Pistacia atlantica</name>
    <dbReference type="NCBI Taxonomy" id="434234"/>
    <lineage>
        <taxon>Eukaryota</taxon>
        <taxon>Viridiplantae</taxon>
        <taxon>Streptophyta</taxon>
        <taxon>Embryophyta</taxon>
        <taxon>Tracheophyta</taxon>
        <taxon>Spermatophyta</taxon>
        <taxon>Magnoliopsida</taxon>
        <taxon>eudicotyledons</taxon>
        <taxon>Gunneridae</taxon>
        <taxon>Pentapetalae</taxon>
        <taxon>rosids</taxon>
        <taxon>malvids</taxon>
        <taxon>Sapindales</taxon>
        <taxon>Anacardiaceae</taxon>
        <taxon>Pistacia</taxon>
    </lineage>
</organism>
<reference evidence="2" key="1">
    <citation type="journal article" date="2023" name="G3 (Bethesda)">
        <title>Genome assembly and association tests identify interacting loci associated with vigor, precocity, and sex in interspecific pistachio rootstocks.</title>
        <authorList>
            <person name="Palmer W."/>
            <person name="Jacygrad E."/>
            <person name="Sagayaradj S."/>
            <person name="Cavanaugh K."/>
            <person name="Han R."/>
            <person name="Bertier L."/>
            <person name="Beede B."/>
            <person name="Kafkas S."/>
            <person name="Golino D."/>
            <person name="Preece J."/>
            <person name="Michelmore R."/>
        </authorList>
    </citation>
    <scope>NUCLEOTIDE SEQUENCE [LARGE SCALE GENOMIC DNA]</scope>
</reference>
<proteinExistence type="predicted"/>
<comment type="caution">
    <text evidence="1">The sequence shown here is derived from an EMBL/GenBank/DDBJ whole genome shotgun (WGS) entry which is preliminary data.</text>
</comment>